<evidence type="ECO:0000313" key="2">
    <source>
        <dbReference type="EMBL" id="GAK99914.1"/>
    </source>
</evidence>
<proteinExistence type="predicted"/>
<dbReference type="Gene3D" id="2.60.40.10">
    <property type="entry name" value="Immunoglobulins"/>
    <property type="match status" value="1"/>
</dbReference>
<evidence type="ECO:0000256" key="1">
    <source>
        <dbReference type="SAM" id="SignalP"/>
    </source>
</evidence>
<organism evidence="2 3">
    <name type="scientific">Nonlabens ulvanivorans</name>
    <name type="common">Persicivirga ulvanivorans</name>
    <dbReference type="NCBI Taxonomy" id="906888"/>
    <lineage>
        <taxon>Bacteria</taxon>
        <taxon>Pseudomonadati</taxon>
        <taxon>Bacteroidota</taxon>
        <taxon>Flavobacteriia</taxon>
        <taxon>Flavobacteriales</taxon>
        <taxon>Flavobacteriaceae</taxon>
        <taxon>Nonlabens</taxon>
    </lineage>
</organism>
<dbReference type="AlphaFoldDB" id="A0A090QA07"/>
<gene>
    <name evidence="2" type="ORF">JCM19314_1099</name>
</gene>
<comment type="caution">
    <text evidence="2">The sequence shown here is derived from an EMBL/GenBank/DDBJ whole genome shotgun (WGS) entry which is preliminary data.</text>
</comment>
<dbReference type="NCBIfam" id="NF012200">
    <property type="entry name" value="choice_anch_D"/>
    <property type="match status" value="1"/>
</dbReference>
<evidence type="ECO:0008006" key="4">
    <source>
        <dbReference type="Google" id="ProtNLM"/>
    </source>
</evidence>
<dbReference type="InterPro" id="IPR013783">
    <property type="entry name" value="Ig-like_fold"/>
</dbReference>
<feature type="chain" id="PRO_5001861723" description="Choice-of-anchor D domain-containing protein" evidence="1">
    <location>
        <begin position="23"/>
        <end position="316"/>
    </location>
</feature>
<evidence type="ECO:0000313" key="3">
    <source>
        <dbReference type="Proteomes" id="UP000029226"/>
    </source>
</evidence>
<reference evidence="2 3" key="1">
    <citation type="journal article" date="2014" name="Genome Announc.">
        <title>Draft Genome Sequences of Marine Flavobacterium Nonlabens Strains NR17, NR24, NR27, NR32, NR33, and Ara13.</title>
        <authorList>
            <person name="Nakanishi M."/>
            <person name="Meirelles P."/>
            <person name="Suzuki R."/>
            <person name="Takatani N."/>
            <person name="Mino S."/>
            <person name="Suda W."/>
            <person name="Oshima K."/>
            <person name="Hattori M."/>
            <person name="Ohkuma M."/>
            <person name="Hosokawa M."/>
            <person name="Miyashita K."/>
            <person name="Thompson F.L."/>
            <person name="Niwa A."/>
            <person name="Sawabe T."/>
            <person name="Sawabe T."/>
        </authorList>
    </citation>
    <scope>NUCLEOTIDE SEQUENCE [LARGE SCALE GENOMIC DNA]</scope>
    <source>
        <strain evidence="3">JCM19314</strain>
    </source>
</reference>
<name>A0A090QA07_NONUL</name>
<dbReference type="Proteomes" id="UP000029226">
    <property type="component" value="Unassembled WGS sequence"/>
</dbReference>
<protein>
    <recommendedName>
        <fullName evidence="4">Choice-of-anchor D domain-containing protein</fullName>
    </recommendedName>
</protein>
<accession>A0A090QA07</accession>
<feature type="signal peptide" evidence="1">
    <location>
        <begin position="1"/>
        <end position="22"/>
    </location>
</feature>
<dbReference type="EMBL" id="BBMM01000003">
    <property type="protein sequence ID" value="GAK99914.1"/>
    <property type="molecule type" value="Genomic_DNA"/>
</dbReference>
<keyword evidence="1" id="KW-0732">Signal</keyword>
<sequence length="316" mass="33650">MKLNLLSLLFFFLTTGVFISNAQQNSVSIDINWPSWSGDNRIEIFDPSNNLVATYCDPARCFTGANGNYTTTVSLGCLPVANNYRVVLSDSFGDGWNGGGNIVINIGTANSYVFALGAGNSSTESFDVTGSNLSCNTPDISITANNIEIADGATGTSTANNTDFGNVEGPKRIYRKFTINNLGGQELIMSGSNPVTFFGAGGAFYDVVEQPTGIIPGGGSLSFFAYVTRPTPGTSSATCTINSNDPDEASYTFEVTSTSTAKKSTFFYENFDSGANGWTSNGTNLNWTLGTLLKTEKDYIFIQITSIIILVMLGRP</sequence>